<dbReference type="SUPFAM" id="SSF57667">
    <property type="entry name" value="beta-beta-alpha zinc fingers"/>
    <property type="match status" value="1"/>
</dbReference>
<dbReference type="InParanoid" id="E4WZP4"/>
<dbReference type="Proteomes" id="UP000001307">
    <property type="component" value="Unassembled WGS sequence"/>
</dbReference>
<protein>
    <recommendedName>
        <fullName evidence="3">C2H2-type domain-containing protein</fullName>
    </recommendedName>
</protein>
<keyword evidence="1" id="KW-0863">Zinc-finger</keyword>
<dbReference type="InterPro" id="IPR013087">
    <property type="entry name" value="Znf_C2H2_type"/>
</dbReference>
<evidence type="ECO:0000259" key="3">
    <source>
        <dbReference type="PROSITE" id="PS50157"/>
    </source>
</evidence>
<feature type="compositionally biased region" description="Acidic residues" evidence="2">
    <location>
        <begin position="348"/>
        <end position="363"/>
    </location>
</feature>
<proteinExistence type="predicted"/>
<feature type="domain" description="C2H2-type" evidence="3">
    <location>
        <begin position="162"/>
        <end position="189"/>
    </location>
</feature>
<dbReference type="EMBL" id="FN653019">
    <property type="protein sequence ID" value="CBY22640.1"/>
    <property type="molecule type" value="Genomic_DNA"/>
</dbReference>
<evidence type="ECO:0000313" key="4">
    <source>
        <dbReference type="EMBL" id="CBY22640.1"/>
    </source>
</evidence>
<dbReference type="PROSITE" id="PS00028">
    <property type="entry name" value="ZINC_FINGER_C2H2_1"/>
    <property type="match status" value="1"/>
</dbReference>
<feature type="region of interest" description="Disordered" evidence="2">
    <location>
        <begin position="329"/>
        <end position="371"/>
    </location>
</feature>
<feature type="region of interest" description="Disordered" evidence="2">
    <location>
        <begin position="243"/>
        <end position="290"/>
    </location>
</feature>
<keyword evidence="1" id="KW-0862">Zinc</keyword>
<evidence type="ECO:0000256" key="2">
    <source>
        <dbReference type="SAM" id="MobiDB-lite"/>
    </source>
</evidence>
<dbReference type="PROSITE" id="PS50157">
    <property type="entry name" value="ZINC_FINGER_C2H2_2"/>
    <property type="match status" value="1"/>
</dbReference>
<dbReference type="AlphaFoldDB" id="E4WZP4"/>
<keyword evidence="1" id="KW-0479">Metal-binding</keyword>
<gene>
    <name evidence="4" type="ORF">GSOID_T00013408001</name>
</gene>
<reference evidence="4" key="1">
    <citation type="journal article" date="2010" name="Science">
        <title>Plasticity of animal genome architecture unmasked by rapid evolution of a pelagic tunicate.</title>
        <authorList>
            <person name="Denoeud F."/>
            <person name="Henriet S."/>
            <person name="Mungpakdee S."/>
            <person name="Aury J.M."/>
            <person name="Da Silva C."/>
            <person name="Brinkmann H."/>
            <person name="Mikhaleva J."/>
            <person name="Olsen L.C."/>
            <person name="Jubin C."/>
            <person name="Canestro C."/>
            <person name="Bouquet J.M."/>
            <person name="Danks G."/>
            <person name="Poulain J."/>
            <person name="Campsteijn C."/>
            <person name="Adamski M."/>
            <person name="Cross I."/>
            <person name="Yadetie F."/>
            <person name="Muffato M."/>
            <person name="Louis A."/>
            <person name="Butcher S."/>
            <person name="Tsagkogeorga G."/>
            <person name="Konrad A."/>
            <person name="Singh S."/>
            <person name="Jensen M.F."/>
            <person name="Cong E.H."/>
            <person name="Eikeseth-Otteraa H."/>
            <person name="Noel B."/>
            <person name="Anthouard V."/>
            <person name="Porcel B.M."/>
            <person name="Kachouri-Lafond R."/>
            <person name="Nishino A."/>
            <person name="Ugolini M."/>
            <person name="Chourrout P."/>
            <person name="Nishida H."/>
            <person name="Aasland R."/>
            <person name="Huzurbazar S."/>
            <person name="Westhof E."/>
            <person name="Delsuc F."/>
            <person name="Lehrach H."/>
            <person name="Reinhardt R."/>
            <person name="Weissenbach J."/>
            <person name="Roy S.W."/>
            <person name="Artiguenave F."/>
            <person name="Postlethwait J.H."/>
            <person name="Manak J.R."/>
            <person name="Thompson E.M."/>
            <person name="Jaillon O."/>
            <person name="Du Pasquier L."/>
            <person name="Boudinot P."/>
            <person name="Liberles D.A."/>
            <person name="Volff J.N."/>
            <person name="Philippe H."/>
            <person name="Lenhard B."/>
            <person name="Roest Crollius H."/>
            <person name="Wincker P."/>
            <person name="Chourrout D."/>
        </authorList>
    </citation>
    <scope>NUCLEOTIDE SEQUENCE [LARGE SCALE GENOMIC DNA]</scope>
</reference>
<dbReference type="Gene3D" id="3.30.160.60">
    <property type="entry name" value="Classic Zinc Finger"/>
    <property type="match status" value="1"/>
</dbReference>
<evidence type="ECO:0000313" key="5">
    <source>
        <dbReference type="Proteomes" id="UP000001307"/>
    </source>
</evidence>
<organism evidence="4">
    <name type="scientific">Oikopleura dioica</name>
    <name type="common">Tunicate</name>
    <dbReference type="NCBI Taxonomy" id="34765"/>
    <lineage>
        <taxon>Eukaryota</taxon>
        <taxon>Metazoa</taxon>
        <taxon>Chordata</taxon>
        <taxon>Tunicata</taxon>
        <taxon>Appendicularia</taxon>
        <taxon>Copelata</taxon>
        <taxon>Oikopleuridae</taxon>
        <taxon>Oikopleura</taxon>
    </lineage>
</organism>
<feature type="compositionally biased region" description="Basic and acidic residues" evidence="2">
    <location>
        <begin position="337"/>
        <end position="347"/>
    </location>
</feature>
<sequence>MDLCKSIFPGHRRLVQTNFKFFVLKLKWIEGAHSTKNEQLRHNFNFFFSPKTQDLKVMMELEHINTSLPGHTVLPTEKSMMPLEIEEVAETTIENDKTLEFDETFNSAIIRPNLDSIRRILGADGTEQARKVVEENTGLIPKFYKPYKLLEQTESGKTVSLYKCNFCEQVYRGHNSIVYHCRRHIGDYPYRCDDCGFVEVCKSGLSSHMNRTGHKNCRKIDATPVPGQNAALVSTQITSKARASDMFNPLKSRNKRSPSSMPDYGSPLSREPKRSRVQQRDSFPQTNQWRPDVLESIRKLQKSFDIDAFKNIQDKQQNFCVVGGKGFSTAKAESDEDSKFSDPKSTSEESEIEEIEVIEDEETESRTKSSYDDKNWNFCNKCRAGWYKSESTFLIHPCTAQ</sequence>
<keyword evidence="5" id="KW-1185">Reference proteome</keyword>
<dbReference type="OrthoDB" id="6077919at2759"/>
<dbReference type="InterPro" id="IPR036236">
    <property type="entry name" value="Znf_C2H2_sf"/>
</dbReference>
<accession>E4WZP4</accession>
<name>E4WZP4_OIKDI</name>
<feature type="compositionally biased region" description="Polar residues" evidence="2">
    <location>
        <begin position="280"/>
        <end position="289"/>
    </location>
</feature>
<dbReference type="GO" id="GO:0008270">
    <property type="term" value="F:zinc ion binding"/>
    <property type="evidence" value="ECO:0007669"/>
    <property type="project" value="UniProtKB-KW"/>
</dbReference>
<dbReference type="SMART" id="SM00355">
    <property type="entry name" value="ZnF_C2H2"/>
    <property type="match status" value="2"/>
</dbReference>
<evidence type="ECO:0000256" key="1">
    <source>
        <dbReference type="PROSITE-ProRule" id="PRU00042"/>
    </source>
</evidence>